<dbReference type="Proteomes" id="UP000029922">
    <property type="component" value="Unassembled WGS sequence"/>
</dbReference>
<evidence type="ECO:0000313" key="3">
    <source>
        <dbReference type="EMBL" id="TLE01585.1"/>
    </source>
</evidence>
<reference evidence="3 4" key="1">
    <citation type="journal article" date="2014" name="Genome Announc.">
        <title>Draft genome sequences of eight enterohepatic helicobacter species isolated from both laboratory and wild rodents.</title>
        <authorList>
            <person name="Sheh A."/>
            <person name="Shen Z."/>
            <person name="Fox J.G."/>
        </authorList>
    </citation>
    <scope>NUCLEOTIDE SEQUENCE [LARGE SCALE GENOMIC DNA]</scope>
    <source>
        <strain evidence="3 4">ST1</strain>
    </source>
</reference>
<gene>
    <name evidence="3" type="ORF">LS73_000105</name>
    <name evidence="2" type="ORF">NCTC12714_00997</name>
</gene>
<accession>A0A099TUT2</accession>
<dbReference type="Proteomes" id="UP000255139">
    <property type="component" value="Unassembled WGS sequence"/>
</dbReference>
<dbReference type="OrthoDB" id="5320637at2"/>
<dbReference type="InterPro" id="IPR015927">
    <property type="entry name" value="Peptidase_S24_S26A/B/C"/>
</dbReference>
<protein>
    <submittedName>
        <fullName evidence="3">Helix-turn-helix transcriptional regulator</fullName>
    </submittedName>
</protein>
<evidence type="ECO:0000313" key="2">
    <source>
        <dbReference type="EMBL" id="STQ86195.1"/>
    </source>
</evidence>
<proteinExistence type="predicted"/>
<reference evidence="2 5" key="2">
    <citation type="submission" date="2018-06" db="EMBL/GenBank/DDBJ databases">
        <authorList>
            <consortium name="Pathogen Informatics"/>
            <person name="Doyle S."/>
        </authorList>
    </citation>
    <scope>NUCLEOTIDE SEQUENCE [LARGE SCALE GENOMIC DNA]</scope>
    <source>
        <strain evidence="2 5">NCTC12714</strain>
    </source>
</reference>
<dbReference type="RefSeq" id="WP_034559797.1">
    <property type="nucleotide sequence ID" value="NZ_FZML01000010.1"/>
</dbReference>
<keyword evidence="5" id="KW-1185">Reference proteome</keyword>
<organism evidence="2 5">
    <name type="scientific">Helicobacter muridarum</name>
    <dbReference type="NCBI Taxonomy" id="216"/>
    <lineage>
        <taxon>Bacteria</taxon>
        <taxon>Pseudomonadati</taxon>
        <taxon>Campylobacterota</taxon>
        <taxon>Epsilonproteobacteria</taxon>
        <taxon>Campylobacterales</taxon>
        <taxon>Helicobacteraceae</taxon>
        <taxon>Helicobacter</taxon>
    </lineage>
</organism>
<dbReference type="AlphaFoldDB" id="A0A099TUT2"/>
<dbReference type="InterPro" id="IPR036286">
    <property type="entry name" value="LexA/Signal_pep-like_sf"/>
</dbReference>
<sequence>MSEESLCFIDTSAKDIKNGKIYAINTKDDVFVKQCYHTNSKITADSNLMLVSVNEAYAPMQYALDDIIVVGRVRGIINAL</sequence>
<dbReference type="Pfam" id="PF00717">
    <property type="entry name" value="Peptidase_S24"/>
    <property type="match status" value="1"/>
</dbReference>
<dbReference type="EMBL" id="UGJE01000002">
    <property type="protein sequence ID" value="STQ86195.1"/>
    <property type="molecule type" value="Genomic_DNA"/>
</dbReference>
<dbReference type="InterPro" id="IPR039418">
    <property type="entry name" value="LexA-like"/>
</dbReference>
<evidence type="ECO:0000259" key="1">
    <source>
        <dbReference type="Pfam" id="PF00717"/>
    </source>
</evidence>
<name>A0A099TUT2_9HELI</name>
<dbReference type="SUPFAM" id="SSF51306">
    <property type="entry name" value="LexA/Signal peptidase"/>
    <property type="match status" value="1"/>
</dbReference>
<dbReference type="Gene3D" id="2.10.109.10">
    <property type="entry name" value="Umud Fragment, subunit A"/>
    <property type="match status" value="1"/>
</dbReference>
<dbReference type="EMBL" id="JRPD02000001">
    <property type="protein sequence ID" value="TLE01585.1"/>
    <property type="molecule type" value="Genomic_DNA"/>
</dbReference>
<feature type="domain" description="Peptidase S24/S26A/S26B/S26C" evidence="1">
    <location>
        <begin position="3"/>
        <end position="73"/>
    </location>
</feature>
<evidence type="ECO:0000313" key="5">
    <source>
        <dbReference type="Proteomes" id="UP000255139"/>
    </source>
</evidence>
<evidence type="ECO:0000313" key="4">
    <source>
        <dbReference type="Proteomes" id="UP000029922"/>
    </source>
</evidence>
<dbReference type="CDD" id="cd06529">
    <property type="entry name" value="S24_LexA-like"/>
    <property type="match status" value="1"/>
</dbReference>